<organism evidence="1">
    <name type="scientific">mine drainage metagenome</name>
    <dbReference type="NCBI Taxonomy" id="410659"/>
    <lineage>
        <taxon>unclassified sequences</taxon>
        <taxon>metagenomes</taxon>
        <taxon>ecological metagenomes</taxon>
    </lineage>
</organism>
<name>T1BAF9_9ZZZZ</name>
<reference evidence="1" key="2">
    <citation type="journal article" date="2014" name="ISME J.">
        <title>Microbial stratification in low pH oxic and suboxic macroscopic growths along an acid mine drainage.</title>
        <authorList>
            <person name="Mendez-Garcia C."/>
            <person name="Mesa V."/>
            <person name="Sprenger R.R."/>
            <person name="Richter M."/>
            <person name="Diez M.S."/>
            <person name="Solano J."/>
            <person name="Bargiela R."/>
            <person name="Golyshina O.V."/>
            <person name="Manteca A."/>
            <person name="Ramos J.L."/>
            <person name="Gallego J.R."/>
            <person name="Llorente I."/>
            <person name="Martins Dos Santos V.A."/>
            <person name="Jensen O.N."/>
            <person name="Pelaez A.I."/>
            <person name="Sanchez J."/>
            <person name="Ferrer M."/>
        </authorList>
    </citation>
    <scope>NUCLEOTIDE SEQUENCE</scope>
</reference>
<dbReference type="EMBL" id="AUZX01005671">
    <property type="protein sequence ID" value="EQD66882.1"/>
    <property type="molecule type" value="Genomic_DNA"/>
</dbReference>
<comment type="caution">
    <text evidence="1">The sequence shown here is derived from an EMBL/GenBank/DDBJ whole genome shotgun (WGS) entry which is preliminary data.</text>
</comment>
<dbReference type="InterPro" id="IPR039426">
    <property type="entry name" value="TonB-dep_rcpt-like"/>
</dbReference>
<gene>
    <name evidence="1" type="ORF">B1A_07919</name>
</gene>
<proteinExistence type="predicted"/>
<dbReference type="PROSITE" id="PS52016">
    <property type="entry name" value="TONB_DEPENDENT_REC_3"/>
    <property type="match status" value="1"/>
</dbReference>
<evidence type="ECO:0008006" key="2">
    <source>
        <dbReference type="Google" id="ProtNLM"/>
    </source>
</evidence>
<dbReference type="AlphaFoldDB" id="T1BAF9"/>
<accession>T1BAF9</accession>
<dbReference type="SUPFAM" id="SSF56935">
    <property type="entry name" value="Porins"/>
    <property type="match status" value="1"/>
</dbReference>
<sequence>ADDPGEHTIDAQVSYAFSSGRFKNLTLILQGSNLNDALFKTYQNNDPRQVIYWERYGRYYSVQASYRF</sequence>
<evidence type="ECO:0000313" key="1">
    <source>
        <dbReference type="EMBL" id="EQD66882.1"/>
    </source>
</evidence>
<protein>
    <recommendedName>
        <fullName evidence="2">TonB-dependent receptor</fullName>
    </recommendedName>
</protein>
<reference evidence="1" key="1">
    <citation type="submission" date="2013-08" db="EMBL/GenBank/DDBJ databases">
        <authorList>
            <person name="Mendez C."/>
            <person name="Richter M."/>
            <person name="Ferrer M."/>
            <person name="Sanchez J."/>
        </authorList>
    </citation>
    <scope>NUCLEOTIDE SEQUENCE</scope>
</reference>
<feature type="non-terminal residue" evidence="1">
    <location>
        <position position="1"/>
    </location>
</feature>